<dbReference type="GO" id="GO:0005337">
    <property type="term" value="F:nucleoside transmembrane transporter activity"/>
    <property type="evidence" value="ECO:0007669"/>
    <property type="project" value="InterPro"/>
</dbReference>
<feature type="domain" description="Nucleoside transporter/FeoB GTPase Gate" evidence="10">
    <location>
        <begin position="102"/>
        <end position="198"/>
    </location>
</feature>
<dbReference type="STRING" id="338963.Pcar_0272"/>
<dbReference type="eggNOG" id="COG1972">
    <property type="taxonomic scope" value="Bacteria"/>
</dbReference>
<dbReference type="PANTHER" id="PTHR10590:SF4">
    <property type="entry name" value="SOLUTE CARRIER FAMILY 28 MEMBER 3"/>
    <property type="match status" value="1"/>
</dbReference>
<evidence type="ECO:0000259" key="9">
    <source>
        <dbReference type="Pfam" id="PF07662"/>
    </source>
</evidence>
<dbReference type="InterPro" id="IPR011642">
    <property type="entry name" value="Gate_dom"/>
</dbReference>
<comment type="subcellular location">
    <subcellularLocation>
        <location evidence="1">Cell membrane</location>
        <topology evidence="1">Multi-pass membrane protein</topology>
    </subcellularLocation>
</comment>
<evidence type="ECO:0000256" key="5">
    <source>
        <dbReference type="ARBA" id="ARBA00022989"/>
    </source>
</evidence>
<evidence type="ECO:0000256" key="4">
    <source>
        <dbReference type="ARBA" id="ARBA00022692"/>
    </source>
</evidence>
<feature type="transmembrane region" description="Helical" evidence="7">
    <location>
        <begin position="62"/>
        <end position="81"/>
    </location>
</feature>
<organism evidence="11 12">
    <name type="scientific">Syntrophotalea carbinolica (strain DSM 2380 / NBRC 103641 / GraBd1)</name>
    <name type="common">Pelobacter carbinolicus</name>
    <dbReference type="NCBI Taxonomy" id="338963"/>
    <lineage>
        <taxon>Bacteria</taxon>
        <taxon>Pseudomonadati</taxon>
        <taxon>Thermodesulfobacteriota</taxon>
        <taxon>Desulfuromonadia</taxon>
        <taxon>Desulfuromonadales</taxon>
        <taxon>Syntrophotaleaceae</taxon>
        <taxon>Syntrophotalea</taxon>
    </lineage>
</organism>
<dbReference type="AlphaFoldDB" id="Q3A7W1"/>
<dbReference type="Pfam" id="PF07670">
    <property type="entry name" value="Gate"/>
    <property type="match status" value="1"/>
</dbReference>
<feature type="transmembrane region" description="Helical" evidence="7">
    <location>
        <begin position="356"/>
        <end position="379"/>
    </location>
</feature>
<feature type="transmembrane region" description="Helical" evidence="7">
    <location>
        <begin position="391"/>
        <end position="412"/>
    </location>
</feature>
<dbReference type="GO" id="GO:0005886">
    <property type="term" value="C:plasma membrane"/>
    <property type="evidence" value="ECO:0007669"/>
    <property type="project" value="UniProtKB-SubCell"/>
</dbReference>
<evidence type="ECO:0000256" key="2">
    <source>
        <dbReference type="ARBA" id="ARBA00009033"/>
    </source>
</evidence>
<keyword evidence="3" id="KW-1003">Cell membrane</keyword>
<proteinExistence type="inferred from homology"/>
<gene>
    <name evidence="11" type="ordered locus">Pcar_0272</name>
</gene>
<keyword evidence="6 7" id="KW-0472">Membrane</keyword>
<evidence type="ECO:0000256" key="6">
    <source>
        <dbReference type="ARBA" id="ARBA00023136"/>
    </source>
</evidence>
<dbReference type="Proteomes" id="UP000002534">
    <property type="component" value="Chromosome"/>
</dbReference>
<reference evidence="11 12" key="2">
    <citation type="journal article" date="2012" name="BMC Genomics">
        <title>The genome of Pelobacter carbinolicus reveals surprising metabolic capabilities and physiological features.</title>
        <authorList>
            <person name="Aklujkar M."/>
            <person name="Haveman S.A."/>
            <person name="Didonato R.Jr."/>
            <person name="Chertkov O."/>
            <person name="Han C.S."/>
            <person name="Land M.L."/>
            <person name="Brown P."/>
            <person name="Lovley D.R."/>
        </authorList>
    </citation>
    <scope>NUCLEOTIDE SEQUENCE [LARGE SCALE GENOMIC DNA]</scope>
    <source>
        <strain evidence="12">DSM 2380 / NBRC 103641 / GraBd1</strain>
    </source>
</reference>
<dbReference type="InterPro" id="IPR008276">
    <property type="entry name" value="C_nuclsd_transpt"/>
</dbReference>
<feature type="transmembrane region" description="Helical" evidence="7">
    <location>
        <begin position="175"/>
        <end position="197"/>
    </location>
</feature>
<feature type="transmembrane region" description="Helical" evidence="7">
    <location>
        <begin position="101"/>
        <end position="120"/>
    </location>
</feature>
<dbReference type="Pfam" id="PF01773">
    <property type="entry name" value="Nucleos_tra2_N"/>
    <property type="match status" value="1"/>
</dbReference>
<keyword evidence="4 7" id="KW-0812">Transmembrane</keyword>
<feature type="domain" description="Concentrative nucleoside transporter N-terminal" evidence="8">
    <location>
        <begin position="8"/>
        <end position="81"/>
    </location>
</feature>
<evidence type="ECO:0000259" key="10">
    <source>
        <dbReference type="Pfam" id="PF07670"/>
    </source>
</evidence>
<dbReference type="RefSeq" id="WP_011339942.1">
    <property type="nucleotide sequence ID" value="NC_007498.2"/>
</dbReference>
<sequence length="413" mass="43653">MFVVRGLLGLLALIIIAWLCSENRRRLPVKTLLAGLSFQILLALLLLKLPGFRGFFLSLNQLFLALDRATAAGTGLVFGYLGGGPLPFVETTPGSAFILGFRSLPLVLVMSALSALLFYWRVLPLVVRLLSGLLRRVLPIGGAVAVGAAANIFVGMVEAPLLIRPYLKTLSRSELFMVMTCGMSTIAGTMLVLYAGFLQHVIPDALGHILIASLISAPAAIVIAQVMVPPDGPPTDGGLATLEPADSAMDAVTRGTSEGLKLWLNILAMLIVLVALVYLANELLGLLPAMDGRALTLQRLLGWLLAPVAWVIGIPWQEATTAGSLLGTKVILNELLAYLDMARLPAAALSERSRLILAYALCGFANFGSLGIMIGGMGTMVPERRSEIVNLGLKSIMAGTLATCMTGAVIGML</sequence>
<comment type="similarity">
    <text evidence="2">Belongs to the concentrative nucleoside transporter (CNT) (TC 2.A.41) family.</text>
</comment>
<protein>
    <submittedName>
        <fullName evidence="11">Sodium/nucleoside symporter family protein</fullName>
    </submittedName>
</protein>
<feature type="transmembrane region" description="Helical" evidence="7">
    <location>
        <begin position="140"/>
        <end position="163"/>
    </location>
</feature>
<evidence type="ECO:0000259" key="8">
    <source>
        <dbReference type="Pfam" id="PF01773"/>
    </source>
</evidence>
<evidence type="ECO:0000256" key="1">
    <source>
        <dbReference type="ARBA" id="ARBA00004651"/>
    </source>
</evidence>
<dbReference type="HOGENOM" id="CLU_016813_4_2_7"/>
<keyword evidence="12" id="KW-1185">Reference proteome</keyword>
<feature type="transmembrane region" description="Helical" evidence="7">
    <location>
        <begin position="262"/>
        <end position="280"/>
    </location>
</feature>
<dbReference type="KEGG" id="pca:Pcar_0272"/>
<feature type="transmembrane region" description="Helical" evidence="7">
    <location>
        <begin position="209"/>
        <end position="228"/>
    </location>
</feature>
<keyword evidence="5 7" id="KW-1133">Transmembrane helix</keyword>
<reference evidence="12" key="1">
    <citation type="submission" date="2005-10" db="EMBL/GenBank/DDBJ databases">
        <title>Complete sequence of Pelobacter carbinolicus DSM 2380.</title>
        <authorList>
            <person name="Copeland A."/>
            <person name="Lucas S."/>
            <person name="Lapidus A."/>
            <person name="Barry K."/>
            <person name="Detter J.C."/>
            <person name="Glavina T."/>
            <person name="Hammon N."/>
            <person name="Israni S."/>
            <person name="Pitluck S."/>
            <person name="Chertkov O."/>
            <person name="Schmutz J."/>
            <person name="Larimer F."/>
            <person name="Land M."/>
            <person name="Kyrpides N."/>
            <person name="Ivanova N."/>
            <person name="Richardson P."/>
        </authorList>
    </citation>
    <scope>NUCLEOTIDE SEQUENCE [LARGE SCALE GENOMIC DNA]</scope>
    <source>
        <strain evidence="12">DSM 2380 / NBRC 103641 / GraBd1</strain>
    </source>
</reference>
<dbReference type="EMBL" id="CP000142">
    <property type="protein sequence ID" value="ABA87533.1"/>
    <property type="molecule type" value="Genomic_DNA"/>
</dbReference>
<dbReference type="PANTHER" id="PTHR10590">
    <property type="entry name" value="SODIUM/NUCLEOSIDE COTRANSPORTER"/>
    <property type="match status" value="1"/>
</dbReference>
<dbReference type="Pfam" id="PF07662">
    <property type="entry name" value="Nucleos_tra2_C"/>
    <property type="match status" value="1"/>
</dbReference>
<evidence type="ECO:0000313" key="11">
    <source>
        <dbReference type="EMBL" id="ABA87533.1"/>
    </source>
</evidence>
<feature type="transmembrane region" description="Helical" evidence="7">
    <location>
        <begin position="31"/>
        <end position="50"/>
    </location>
</feature>
<feature type="domain" description="Concentrative nucleoside transporter C-terminal" evidence="9">
    <location>
        <begin position="208"/>
        <end position="411"/>
    </location>
</feature>
<dbReference type="GO" id="GO:0015293">
    <property type="term" value="F:symporter activity"/>
    <property type="evidence" value="ECO:0007669"/>
    <property type="project" value="TreeGrafter"/>
</dbReference>
<dbReference type="OrthoDB" id="9766455at2"/>
<dbReference type="InterPro" id="IPR011657">
    <property type="entry name" value="CNT_C_dom"/>
</dbReference>
<evidence type="ECO:0000313" key="12">
    <source>
        <dbReference type="Proteomes" id="UP000002534"/>
    </source>
</evidence>
<dbReference type="InterPro" id="IPR002668">
    <property type="entry name" value="CNT_N_dom"/>
</dbReference>
<name>Q3A7W1_SYNC1</name>
<evidence type="ECO:0000256" key="3">
    <source>
        <dbReference type="ARBA" id="ARBA00022475"/>
    </source>
</evidence>
<evidence type="ECO:0000256" key="7">
    <source>
        <dbReference type="SAM" id="Phobius"/>
    </source>
</evidence>
<accession>Q3A7W1</accession>
<feature type="transmembrane region" description="Helical" evidence="7">
    <location>
        <begin position="300"/>
        <end position="317"/>
    </location>
</feature>